<dbReference type="Pfam" id="PF09557">
    <property type="entry name" value="DUF2382"/>
    <property type="match status" value="1"/>
</dbReference>
<gene>
    <name evidence="3" type="ORF">OPKNFCMD_5257</name>
</gene>
<feature type="region of interest" description="Disordered" evidence="1">
    <location>
        <begin position="146"/>
        <end position="165"/>
    </location>
</feature>
<accession>A0ABQ4R6Q0</accession>
<reference evidence="3" key="1">
    <citation type="journal article" date="2021" name="Front. Microbiol.">
        <title>Comprehensive Comparative Genomics and Phenotyping of Methylobacterium Species.</title>
        <authorList>
            <person name="Alessa O."/>
            <person name="Ogura Y."/>
            <person name="Fujitani Y."/>
            <person name="Takami H."/>
            <person name="Hayashi T."/>
            <person name="Sahin N."/>
            <person name="Tani A."/>
        </authorList>
    </citation>
    <scope>NUCLEOTIDE SEQUENCE</scope>
    <source>
        <strain evidence="3">KCTC 52305</strain>
    </source>
</reference>
<name>A0ABQ4R6Q0_9HYPH</name>
<keyword evidence="4" id="KW-1185">Reference proteome</keyword>
<sequence length="165" mass="17742">MNGGDSLTGTGAVAPVLGDQVAAGETTVIPVVEETARIDKRAVETGRVRVRTTTEETEQVLRETLRSDAVGVTRVPVNRTLAEGEAAPVVRTEGGVTIIPVLEEILVVEKRLVLREEVHLRQTTMGQDVEVPVTLRRQHAVVERVSPDGHVSEQAIPPNSEETAS</sequence>
<protein>
    <recommendedName>
        <fullName evidence="2">DUF2382 domain-containing protein</fullName>
    </recommendedName>
</protein>
<evidence type="ECO:0000313" key="4">
    <source>
        <dbReference type="Proteomes" id="UP001055167"/>
    </source>
</evidence>
<feature type="domain" description="DUF2382" evidence="2">
    <location>
        <begin position="29"/>
        <end position="141"/>
    </location>
</feature>
<dbReference type="InterPro" id="IPR019060">
    <property type="entry name" value="DUF2382"/>
</dbReference>
<reference evidence="3" key="2">
    <citation type="submission" date="2021-08" db="EMBL/GenBank/DDBJ databases">
        <authorList>
            <person name="Tani A."/>
            <person name="Ola A."/>
            <person name="Ogura Y."/>
            <person name="Katsura K."/>
            <person name="Hayashi T."/>
        </authorList>
    </citation>
    <scope>NUCLEOTIDE SEQUENCE</scope>
    <source>
        <strain evidence="3">KCTC 52305</strain>
    </source>
</reference>
<evidence type="ECO:0000256" key="1">
    <source>
        <dbReference type="SAM" id="MobiDB-lite"/>
    </source>
</evidence>
<organism evidence="3 4">
    <name type="scientific">Methylobacterium crusticola</name>
    <dbReference type="NCBI Taxonomy" id="1697972"/>
    <lineage>
        <taxon>Bacteria</taxon>
        <taxon>Pseudomonadati</taxon>
        <taxon>Pseudomonadota</taxon>
        <taxon>Alphaproteobacteria</taxon>
        <taxon>Hyphomicrobiales</taxon>
        <taxon>Methylobacteriaceae</taxon>
        <taxon>Methylobacterium</taxon>
    </lineage>
</organism>
<comment type="caution">
    <text evidence="3">The sequence shown here is derived from an EMBL/GenBank/DDBJ whole genome shotgun (WGS) entry which is preliminary data.</text>
</comment>
<dbReference type="Proteomes" id="UP001055167">
    <property type="component" value="Unassembled WGS sequence"/>
</dbReference>
<evidence type="ECO:0000313" key="3">
    <source>
        <dbReference type="EMBL" id="GJD52491.1"/>
    </source>
</evidence>
<proteinExistence type="predicted"/>
<dbReference type="EMBL" id="BPQH01000019">
    <property type="protein sequence ID" value="GJD52491.1"/>
    <property type="molecule type" value="Genomic_DNA"/>
</dbReference>
<evidence type="ECO:0000259" key="2">
    <source>
        <dbReference type="Pfam" id="PF09557"/>
    </source>
</evidence>
<dbReference type="RefSeq" id="WP_128564995.1">
    <property type="nucleotide sequence ID" value="NZ_BPQH01000019.1"/>
</dbReference>